<keyword evidence="1" id="KW-0812">Transmembrane</keyword>
<reference evidence="2 3" key="1">
    <citation type="submission" date="2014-08" db="EMBL/GenBank/DDBJ databases">
        <title>Methylacidiphilum kamchatkense strain Kam1 draft genome sequence.</title>
        <authorList>
            <person name="Birkeland N.-K."/>
            <person name="Erikstad H.A."/>
        </authorList>
    </citation>
    <scope>NUCLEOTIDE SEQUENCE [LARGE SCALE GENOMIC DNA]</scope>
    <source>
        <strain evidence="2 3">Kam1</strain>
    </source>
</reference>
<feature type="transmembrane region" description="Helical" evidence="1">
    <location>
        <begin position="12"/>
        <end position="35"/>
    </location>
</feature>
<proteinExistence type="predicted"/>
<dbReference type="Gene3D" id="1.20.1050.50">
    <property type="entry name" value="Particulate methane monooxygenase subunit c2. Chain: C"/>
    <property type="match status" value="1"/>
</dbReference>
<feature type="transmembrane region" description="Helical" evidence="1">
    <location>
        <begin position="144"/>
        <end position="162"/>
    </location>
</feature>
<evidence type="ECO:0000313" key="2">
    <source>
        <dbReference type="EMBL" id="KIE58938.1"/>
    </source>
</evidence>
<keyword evidence="2" id="KW-0560">Oxidoreductase</keyword>
<keyword evidence="1" id="KW-0472">Membrane</keyword>
<feature type="transmembrane region" description="Helical" evidence="1">
    <location>
        <begin position="174"/>
        <end position="192"/>
    </location>
</feature>
<dbReference type="InterPro" id="IPR023349">
    <property type="entry name" value="NH3_CH4_mOase_C_sf"/>
</dbReference>
<dbReference type="CDD" id="cd19412">
    <property type="entry name" value="pMMO-AMO_C"/>
    <property type="match status" value="1"/>
</dbReference>
<dbReference type="InterPro" id="IPR006980">
    <property type="entry name" value="NH3_CH4_mOase_C"/>
</dbReference>
<comment type="caution">
    <text evidence="2">The sequence shown here is derived from an EMBL/GenBank/DDBJ whole genome shotgun (WGS) entry which is preliminary data.</text>
</comment>
<feature type="transmembrane region" description="Helical" evidence="1">
    <location>
        <begin position="55"/>
        <end position="78"/>
    </location>
</feature>
<dbReference type="EMBL" id="JQNX01000002">
    <property type="protein sequence ID" value="KIE58938.1"/>
    <property type="molecule type" value="Genomic_DNA"/>
</dbReference>
<feature type="transmembrane region" description="Helical" evidence="1">
    <location>
        <begin position="98"/>
        <end position="119"/>
    </location>
</feature>
<name>A0ABR4ZXT1_9BACT</name>
<keyword evidence="1" id="KW-1133">Transmembrane helix</keyword>
<keyword evidence="3" id="KW-1185">Reference proteome</keyword>
<sequence length="277" mass="31793">MFTIYEVPGKSAFSLKLPLFGIGLIFLLNTIDYVYQRLFAFTKGLDYSTPQYQQYWMSVLWAELIIEALVALFVVVYLWQTRDRNLENLSPAEELKRYWIWGSFVLMYAFAVFIAAYYAEQDATWHQTVIRDTSFTPSHIIEFYQSYPVYIILGLTLLMYALTRLPQFAKATSLPLVILVASPLMIFPNVGLNEFGHTRWFMEEVFSAPLHWGFAIFAWGALSLYGVLVTVCPRVYSLIDQVYLGAEVPSASTVIENPEACINPLFCSCEKNILPNK</sequence>
<organism evidence="2 3">
    <name type="scientific">Methylacidiphilum kamchatkense Kam1</name>
    <dbReference type="NCBI Taxonomy" id="1202785"/>
    <lineage>
        <taxon>Bacteria</taxon>
        <taxon>Pseudomonadati</taxon>
        <taxon>Verrucomicrobiota</taxon>
        <taxon>Methylacidiphilae</taxon>
        <taxon>Methylacidiphilales</taxon>
        <taxon>Methylacidiphilaceae</taxon>
        <taxon>Methylacidiphilum (ex Ratnadevi et al. 2023)</taxon>
    </lineage>
</organism>
<dbReference type="GO" id="GO:0004497">
    <property type="term" value="F:monooxygenase activity"/>
    <property type="evidence" value="ECO:0007669"/>
    <property type="project" value="UniProtKB-KW"/>
</dbReference>
<keyword evidence="2" id="KW-0503">Monooxygenase</keyword>
<evidence type="ECO:0000313" key="3">
    <source>
        <dbReference type="Proteomes" id="UP000031594"/>
    </source>
</evidence>
<protein>
    <submittedName>
        <fullName evidence="2">Methane monooxygenase</fullName>
    </submittedName>
</protein>
<dbReference type="Pfam" id="PF04896">
    <property type="entry name" value="AmoC"/>
    <property type="match status" value="1"/>
</dbReference>
<evidence type="ECO:0000256" key="1">
    <source>
        <dbReference type="SAM" id="Phobius"/>
    </source>
</evidence>
<gene>
    <name evidence="2" type="ORF">A946_02430</name>
</gene>
<dbReference type="Proteomes" id="UP000031594">
    <property type="component" value="Unassembled WGS sequence"/>
</dbReference>
<accession>A0ABR4ZXT1</accession>
<feature type="transmembrane region" description="Helical" evidence="1">
    <location>
        <begin position="212"/>
        <end position="231"/>
    </location>
</feature>